<evidence type="ECO:0000256" key="1">
    <source>
        <dbReference type="ARBA" id="ARBA00006484"/>
    </source>
</evidence>
<dbReference type="PANTHER" id="PTHR24321">
    <property type="entry name" value="DEHYDROGENASES, SHORT CHAIN"/>
    <property type="match status" value="1"/>
</dbReference>
<dbReference type="GeneID" id="25287201"/>
<evidence type="ECO:0000313" key="4">
    <source>
        <dbReference type="EMBL" id="KEF51672.1"/>
    </source>
</evidence>
<dbReference type="InterPro" id="IPR002347">
    <property type="entry name" value="SDR_fam"/>
</dbReference>
<dbReference type="RefSeq" id="XP_013254262.1">
    <property type="nucleotide sequence ID" value="XM_013398808.1"/>
</dbReference>
<reference evidence="4 5" key="1">
    <citation type="submission" date="2013-03" db="EMBL/GenBank/DDBJ databases">
        <title>The Genome Sequence of Exophiala aquamarina CBS 119918.</title>
        <authorList>
            <consortium name="The Broad Institute Genomics Platform"/>
            <person name="Cuomo C."/>
            <person name="de Hoog S."/>
            <person name="Gorbushina A."/>
            <person name="Walker B."/>
            <person name="Young S.K."/>
            <person name="Zeng Q."/>
            <person name="Gargeya S."/>
            <person name="Fitzgerald M."/>
            <person name="Haas B."/>
            <person name="Abouelleil A."/>
            <person name="Allen A.W."/>
            <person name="Alvarado L."/>
            <person name="Arachchi H.M."/>
            <person name="Berlin A.M."/>
            <person name="Chapman S.B."/>
            <person name="Gainer-Dewar J."/>
            <person name="Goldberg J."/>
            <person name="Griggs A."/>
            <person name="Gujja S."/>
            <person name="Hansen M."/>
            <person name="Howarth C."/>
            <person name="Imamovic A."/>
            <person name="Ireland A."/>
            <person name="Larimer J."/>
            <person name="McCowan C."/>
            <person name="Murphy C."/>
            <person name="Pearson M."/>
            <person name="Poon T.W."/>
            <person name="Priest M."/>
            <person name="Roberts A."/>
            <person name="Saif S."/>
            <person name="Shea T."/>
            <person name="Sisk P."/>
            <person name="Sykes S."/>
            <person name="Wortman J."/>
            <person name="Nusbaum C."/>
            <person name="Birren B."/>
        </authorList>
    </citation>
    <scope>NUCLEOTIDE SEQUENCE [LARGE SCALE GENOMIC DNA]</scope>
    <source>
        <strain evidence="4 5">CBS 119918</strain>
    </source>
</reference>
<sequence>MAFLALHGSAFITGAGGSVGRAAALGLARHGVTRIAGLDVHEKTLQETKSALSQAYPEVEFLPVQADLANEDSVSNAIMNVWTKFGRVDYAINNAGVGQPLASTGNTAITDFDKVMAINFRGVWLCEKHELRYMREQEPRPVHSINKSIVERGSIVNVSSILGFMAMPNLGIYNSSKHAILGLTRTDAIDYAKEGIRINAVAPGFIDTPLLLEETRIALKKTIDRIPQGRLASPEEVADAICLLSSGVATHITGVTLPVDGGMTVT</sequence>
<dbReference type="PRINTS" id="PR00081">
    <property type="entry name" value="GDHRDH"/>
</dbReference>
<keyword evidence="3" id="KW-0560">Oxidoreductase</keyword>
<dbReference type="STRING" id="1182545.A0A072NW82"/>
<dbReference type="GO" id="GO:0016491">
    <property type="term" value="F:oxidoreductase activity"/>
    <property type="evidence" value="ECO:0007669"/>
    <property type="project" value="UniProtKB-KW"/>
</dbReference>
<dbReference type="SUPFAM" id="SSF51735">
    <property type="entry name" value="NAD(P)-binding Rossmann-fold domains"/>
    <property type="match status" value="1"/>
</dbReference>
<dbReference type="Proteomes" id="UP000027920">
    <property type="component" value="Unassembled WGS sequence"/>
</dbReference>
<gene>
    <name evidence="4" type="ORF">A1O9_12307</name>
</gene>
<dbReference type="AlphaFoldDB" id="A0A072NW82"/>
<dbReference type="InterPro" id="IPR036291">
    <property type="entry name" value="NAD(P)-bd_dom_sf"/>
</dbReference>
<dbReference type="OrthoDB" id="5840532at2759"/>
<dbReference type="EMBL" id="AMGV01000022">
    <property type="protein sequence ID" value="KEF51672.1"/>
    <property type="molecule type" value="Genomic_DNA"/>
</dbReference>
<proteinExistence type="inferred from homology"/>
<protein>
    <submittedName>
        <fullName evidence="4">Uncharacterized protein</fullName>
    </submittedName>
</protein>
<dbReference type="VEuPathDB" id="FungiDB:A1O9_12307"/>
<dbReference type="HOGENOM" id="CLU_010194_1_0_1"/>
<accession>A0A072NW82</accession>
<comment type="similarity">
    <text evidence="1">Belongs to the short-chain dehydrogenases/reductases (SDR) family.</text>
</comment>
<evidence type="ECO:0000313" key="5">
    <source>
        <dbReference type="Proteomes" id="UP000027920"/>
    </source>
</evidence>
<dbReference type="PANTHER" id="PTHR24321:SF12">
    <property type="entry name" value="SHORT-CHAIN DEHYDROGENASE_REDUCTASE FAMILY, PUTATIVE (AFU_ORTHOLOGUE AFUA_5G14340)-RELATED"/>
    <property type="match status" value="1"/>
</dbReference>
<evidence type="ECO:0000256" key="2">
    <source>
        <dbReference type="ARBA" id="ARBA00022857"/>
    </source>
</evidence>
<keyword evidence="5" id="KW-1185">Reference proteome</keyword>
<dbReference type="FunFam" id="3.40.50.720:FF:000084">
    <property type="entry name" value="Short-chain dehydrogenase reductase"/>
    <property type="match status" value="1"/>
</dbReference>
<dbReference type="CDD" id="cd05233">
    <property type="entry name" value="SDR_c"/>
    <property type="match status" value="1"/>
</dbReference>
<evidence type="ECO:0000256" key="3">
    <source>
        <dbReference type="ARBA" id="ARBA00023002"/>
    </source>
</evidence>
<dbReference type="Pfam" id="PF13561">
    <property type="entry name" value="adh_short_C2"/>
    <property type="match status" value="1"/>
</dbReference>
<dbReference type="Gene3D" id="3.40.50.720">
    <property type="entry name" value="NAD(P)-binding Rossmann-like Domain"/>
    <property type="match status" value="1"/>
</dbReference>
<comment type="caution">
    <text evidence="4">The sequence shown here is derived from an EMBL/GenBank/DDBJ whole genome shotgun (WGS) entry which is preliminary data.</text>
</comment>
<organism evidence="4 5">
    <name type="scientific">Exophiala aquamarina CBS 119918</name>
    <dbReference type="NCBI Taxonomy" id="1182545"/>
    <lineage>
        <taxon>Eukaryota</taxon>
        <taxon>Fungi</taxon>
        <taxon>Dikarya</taxon>
        <taxon>Ascomycota</taxon>
        <taxon>Pezizomycotina</taxon>
        <taxon>Eurotiomycetes</taxon>
        <taxon>Chaetothyriomycetidae</taxon>
        <taxon>Chaetothyriales</taxon>
        <taxon>Herpotrichiellaceae</taxon>
        <taxon>Exophiala</taxon>
    </lineage>
</organism>
<name>A0A072NW82_9EURO</name>
<keyword evidence="2" id="KW-0521">NADP</keyword>
<dbReference type="PRINTS" id="PR00080">
    <property type="entry name" value="SDRFAMILY"/>
</dbReference>